<proteinExistence type="predicted"/>
<evidence type="ECO:0000313" key="5">
    <source>
        <dbReference type="Proteomes" id="UP000252008"/>
    </source>
</evidence>
<evidence type="ECO:0000256" key="2">
    <source>
        <dbReference type="SAM" id="MobiDB-lite"/>
    </source>
</evidence>
<reference evidence="4 5" key="1">
    <citation type="submission" date="2018-05" db="EMBL/GenBank/DDBJ databases">
        <authorList>
            <consortium name="IHU Genomes"/>
        </authorList>
    </citation>
    <scope>NUCLEOTIDE SEQUENCE [LARGE SCALE GENOMIC DNA]</scope>
    <source>
        <strain evidence="4 5">P7335</strain>
    </source>
</reference>
<feature type="compositionally biased region" description="Basic and acidic residues" evidence="2">
    <location>
        <begin position="70"/>
        <end position="93"/>
    </location>
</feature>
<dbReference type="Pfam" id="PF05065">
    <property type="entry name" value="Phage_capsid"/>
    <property type="match status" value="1"/>
</dbReference>
<dbReference type="Gene3D" id="3.30.2400.10">
    <property type="entry name" value="Major capsid protein gp5"/>
    <property type="match status" value="1"/>
</dbReference>
<dbReference type="InterPro" id="IPR054612">
    <property type="entry name" value="Phage_capsid-like_C"/>
</dbReference>
<name>A0A375YK90_MYCPF</name>
<accession>A0A375YK90</accession>
<dbReference type="RefSeq" id="WP_083146284.1">
    <property type="nucleotide sequence ID" value="NZ_MVID01000033.1"/>
</dbReference>
<comment type="subcellular location">
    <subcellularLocation>
        <location evidence="1">Virion</location>
    </subcellularLocation>
</comment>
<dbReference type="AlphaFoldDB" id="A0A375YK90"/>
<dbReference type="EMBL" id="UEGS01000001">
    <property type="protein sequence ID" value="SRX81550.1"/>
    <property type="molecule type" value="Genomic_DNA"/>
</dbReference>
<evidence type="ECO:0000313" key="4">
    <source>
        <dbReference type="EMBL" id="SRX81550.1"/>
    </source>
</evidence>
<dbReference type="SUPFAM" id="SSF56563">
    <property type="entry name" value="Major capsid protein gp5"/>
    <property type="match status" value="1"/>
</dbReference>
<dbReference type="NCBIfam" id="TIGR01554">
    <property type="entry name" value="major_cap_HK97"/>
    <property type="match status" value="1"/>
</dbReference>
<sequence>MTIRNLTYDQACARMRQIHADTSQLARQERLSASDEQRFDDLNAEFVELSEHCDRLDRASQLASGAGSGLRRERGSAGDYDRDPLRDARDANGRFRGRNPWDLRGVETFGRDSEEVASELRARALSAIEYMPGASDAVRAAATEILERHDTVDSKIARHCLVTSDPAYLRAWSKTAKNPQNPMLSPDEQQAMREAEQFRAMSLTDSAGGFLVPFQLDPTVIVTSSGVYSEITEAARQVVATGDVWHGVSAAAVQWSWDAEAAEVSDDSPTFGQPSIPVYKAAGFVPISIEGIQDMANVTEEVGKLFAEGQRDLEGTALITGSGSGQPTGIVTALSGTSSVVNAATDDTFALADVYALQGALPARHRRNASWLANNLIYNRVRQFDTNGGAGLWSTLGEDRAQALLGRRVLEAEAMDGTITTAGAGHNYAAIFGDFSNFVVARRLGMTVELIPHLFGANRRPTGQRGWYAWYRVGSDSINDDAFRMLDIVSAS</sequence>
<dbReference type="Proteomes" id="UP000252008">
    <property type="component" value="Unassembled WGS sequence"/>
</dbReference>
<gene>
    <name evidence="4" type="ORF">MPP7335_03302</name>
</gene>
<keyword evidence="5" id="KW-1185">Reference proteome</keyword>
<organism evidence="4 5">
    <name type="scientific">Mycolicibacterium parafortuitum</name>
    <name type="common">Mycobacterium parafortuitum</name>
    <dbReference type="NCBI Taxonomy" id="39692"/>
    <lineage>
        <taxon>Bacteria</taxon>
        <taxon>Bacillati</taxon>
        <taxon>Actinomycetota</taxon>
        <taxon>Actinomycetes</taxon>
        <taxon>Mycobacteriales</taxon>
        <taxon>Mycobacteriaceae</taxon>
        <taxon>Mycolicibacterium</taxon>
    </lineage>
</organism>
<evidence type="ECO:0000259" key="3">
    <source>
        <dbReference type="Pfam" id="PF05065"/>
    </source>
</evidence>
<feature type="domain" description="Phage capsid-like C-terminal" evidence="3">
    <location>
        <begin position="208"/>
        <end position="487"/>
    </location>
</feature>
<dbReference type="InterPro" id="IPR024455">
    <property type="entry name" value="Phage_capsid"/>
</dbReference>
<evidence type="ECO:0000256" key="1">
    <source>
        <dbReference type="ARBA" id="ARBA00004328"/>
    </source>
</evidence>
<protein>
    <submittedName>
        <fullName evidence="4">Putative PhiRv1 phage protein [Mycobacterium tuberculosis H37Rv]</fullName>
    </submittedName>
</protein>
<dbReference type="STRING" id="39692.BST38_25500"/>
<feature type="region of interest" description="Disordered" evidence="2">
    <location>
        <begin position="61"/>
        <end position="93"/>
    </location>
</feature>